<accession>A0ABZ1HWF2</accession>
<evidence type="ECO:0000313" key="1">
    <source>
        <dbReference type="EMBL" id="WSE25922.1"/>
    </source>
</evidence>
<name>A0ABZ1HWF2_9PSEU</name>
<proteinExistence type="predicted"/>
<dbReference type="InterPro" id="IPR012349">
    <property type="entry name" value="Split_barrel_FMN-bd"/>
</dbReference>
<organism evidence="1 2">
    <name type="scientific">Amycolatopsis rhabdoformis</name>
    <dbReference type="NCBI Taxonomy" id="1448059"/>
    <lineage>
        <taxon>Bacteria</taxon>
        <taxon>Bacillati</taxon>
        <taxon>Actinomycetota</taxon>
        <taxon>Actinomycetes</taxon>
        <taxon>Pseudonocardiales</taxon>
        <taxon>Pseudonocardiaceae</taxon>
        <taxon>Amycolatopsis</taxon>
    </lineage>
</organism>
<dbReference type="EMBL" id="CP142149">
    <property type="protein sequence ID" value="WSE25922.1"/>
    <property type="molecule type" value="Genomic_DNA"/>
</dbReference>
<evidence type="ECO:0000313" key="2">
    <source>
        <dbReference type="Proteomes" id="UP001330812"/>
    </source>
</evidence>
<sequence>MDVEQARAATVEPYEDGVPVLRVVDVVGRRSGEARPVVLNVTRLDGRDYVCAPDGRGWVRNLRSAGYCRVERDGPHGRDTVRRVHPADGEEAARVLKAQRNATNDAPRQLTTVLRLDPLD</sequence>
<dbReference type="Gene3D" id="2.30.110.10">
    <property type="entry name" value="Electron Transport, Fmn-binding Protein, Chain A"/>
    <property type="match status" value="1"/>
</dbReference>
<dbReference type="Proteomes" id="UP001330812">
    <property type="component" value="Chromosome"/>
</dbReference>
<reference evidence="1 2" key="1">
    <citation type="journal article" date="2015" name="Int. J. Syst. Evol. Microbiol.">
        <title>Amycolatopsis rhabdoformis sp. nov., an actinomycete isolated from a tropical forest soil.</title>
        <authorList>
            <person name="Souza W.R."/>
            <person name="Silva R.E."/>
            <person name="Goodfellow M."/>
            <person name="Busarakam K."/>
            <person name="Figueiro F.S."/>
            <person name="Ferreira D."/>
            <person name="Rodrigues-Filho E."/>
            <person name="Moraes L.A.B."/>
            <person name="Zucchi T.D."/>
        </authorList>
    </citation>
    <scope>NUCLEOTIDE SEQUENCE [LARGE SCALE GENOMIC DNA]</scope>
    <source>
        <strain evidence="1 2">NCIMB 14900</strain>
    </source>
</reference>
<protein>
    <recommendedName>
        <fullName evidence="3">DUF385 domain-containing protein</fullName>
    </recommendedName>
</protein>
<evidence type="ECO:0008006" key="3">
    <source>
        <dbReference type="Google" id="ProtNLM"/>
    </source>
</evidence>
<dbReference type="RefSeq" id="WP_326564889.1">
    <property type="nucleotide sequence ID" value="NZ_CP142149.1"/>
</dbReference>
<gene>
    <name evidence="1" type="ORF">VSH64_23845</name>
</gene>
<keyword evidence="2" id="KW-1185">Reference proteome</keyword>